<evidence type="ECO:0000256" key="1">
    <source>
        <dbReference type="SAM" id="Phobius"/>
    </source>
</evidence>
<reference evidence="3 4" key="1">
    <citation type="submission" date="2020-10" db="EMBL/GenBank/DDBJ databases">
        <authorList>
            <person name="Castelo-Branco R."/>
            <person name="Eusebio N."/>
            <person name="Adriana R."/>
            <person name="Vieira A."/>
            <person name="Brugerolle De Fraissinette N."/>
            <person name="Rezende De Castro R."/>
            <person name="Schneider M.P."/>
            <person name="Vasconcelos V."/>
            <person name="Leao P.N."/>
        </authorList>
    </citation>
    <scope>NUCLEOTIDE SEQUENCE [LARGE SCALE GENOMIC DNA]</scope>
    <source>
        <strain evidence="3 4">LEGE 00250</strain>
    </source>
</reference>
<organism evidence="3 4">
    <name type="scientific">Sphaerospermopsis aphanizomenoides LEGE 00250</name>
    <dbReference type="NCBI Taxonomy" id="2777972"/>
    <lineage>
        <taxon>Bacteria</taxon>
        <taxon>Bacillati</taxon>
        <taxon>Cyanobacteriota</taxon>
        <taxon>Cyanophyceae</taxon>
        <taxon>Nostocales</taxon>
        <taxon>Aphanizomenonaceae</taxon>
        <taxon>Sphaerospermopsis</taxon>
        <taxon>Sphaerospermopsis aphanizomenoides</taxon>
    </lineage>
</organism>
<keyword evidence="1" id="KW-1133">Transmembrane helix</keyword>
<evidence type="ECO:0000313" key="3">
    <source>
        <dbReference type="EMBL" id="MBE9237054.1"/>
    </source>
</evidence>
<feature type="transmembrane region" description="Helical" evidence="1">
    <location>
        <begin position="272"/>
        <end position="289"/>
    </location>
</feature>
<dbReference type="Pfam" id="PF14472">
    <property type="entry name" value="DUF4429"/>
    <property type="match status" value="1"/>
</dbReference>
<comment type="caution">
    <text evidence="3">The sequence shown here is derived from an EMBL/GenBank/DDBJ whole genome shotgun (WGS) entry which is preliminary data.</text>
</comment>
<dbReference type="EMBL" id="JADEWB010000074">
    <property type="protein sequence ID" value="MBE9237054.1"/>
    <property type="molecule type" value="Genomic_DNA"/>
</dbReference>
<evidence type="ECO:0000259" key="2">
    <source>
        <dbReference type="Pfam" id="PF14472"/>
    </source>
</evidence>
<name>A0ABR9VEY8_9CYAN</name>
<dbReference type="Proteomes" id="UP000606776">
    <property type="component" value="Unassembled WGS sequence"/>
</dbReference>
<protein>
    <submittedName>
        <fullName evidence="3">DUF4429 domain-containing protein</fullName>
    </submittedName>
</protein>
<feature type="domain" description="DUF4429" evidence="2">
    <location>
        <begin position="140"/>
        <end position="222"/>
    </location>
</feature>
<keyword evidence="1" id="KW-0472">Membrane</keyword>
<dbReference type="RefSeq" id="WP_193943068.1">
    <property type="nucleotide sequence ID" value="NZ_JADEWB010000074.1"/>
</dbReference>
<proteinExistence type="predicted"/>
<keyword evidence="1" id="KW-0812">Transmembrane</keyword>
<keyword evidence="4" id="KW-1185">Reference proteome</keyword>
<accession>A0ABR9VEY8</accession>
<dbReference type="InterPro" id="IPR027860">
    <property type="entry name" value="DUF4429"/>
</dbReference>
<gene>
    <name evidence="3" type="ORF">IQ227_13720</name>
</gene>
<sequence>MSQDNLLALAKQGDVQAIASLMNRSLQPKGITAKVALKDACLQVMLESAQLSNQKALAEFVQKGVTALGIPSIERVKVYGKQIGDDFPAWSNEFELVRQAPTPLLSVNIESKVTSENLKNNTEYYDIEGSNGQIRLTRNRIIISRKGTTSFITQGLKGDKEIPISRITAIQFKRADALTKGYLQFSIQGGIESRGGVFAAVTDENTVMFTNLEQSEFEEVKRYINSVIDGEPINFDELRFSELKNLRKINFENQQKAIASAKAAEKLFWSKLIKPLFISTIIFFIIASITPVSDFTGWAIFFFITSIVFLLIALSESQKQ</sequence>
<feature type="transmembrane region" description="Helical" evidence="1">
    <location>
        <begin position="295"/>
        <end position="314"/>
    </location>
</feature>
<evidence type="ECO:0000313" key="4">
    <source>
        <dbReference type="Proteomes" id="UP000606776"/>
    </source>
</evidence>